<proteinExistence type="predicted"/>
<evidence type="ECO:0000256" key="1">
    <source>
        <dbReference type="SAM" id="MobiDB-lite"/>
    </source>
</evidence>
<evidence type="ECO:0000313" key="3">
    <source>
        <dbReference type="Proteomes" id="UP000660262"/>
    </source>
</evidence>
<protein>
    <recommendedName>
        <fullName evidence="4">Transcription factor 25</fullName>
    </recommendedName>
</protein>
<dbReference type="GO" id="GO:1990112">
    <property type="term" value="C:RQC complex"/>
    <property type="evidence" value="ECO:0007669"/>
    <property type="project" value="TreeGrafter"/>
</dbReference>
<feature type="compositionally biased region" description="Acidic residues" evidence="1">
    <location>
        <begin position="70"/>
        <end position="85"/>
    </location>
</feature>
<gene>
    <name evidence="2" type="ORF">PPROV_000735200</name>
</gene>
<dbReference type="OrthoDB" id="205993at2759"/>
<organism evidence="2 3">
    <name type="scientific">Pycnococcus provasolii</name>
    <dbReference type="NCBI Taxonomy" id="41880"/>
    <lineage>
        <taxon>Eukaryota</taxon>
        <taxon>Viridiplantae</taxon>
        <taxon>Chlorophyta</taxon>
        <taxon>Pseudoscourfieldiophyceae</taxon>
        <taxon>Pseudoscourfieldiales</taxon>
        <taxon>Pycnococcaceae</taxon>
        <taxon>Pycnococcus</taxon>
    </lineage>
</organism>
<dbReference type="Pfam" id="PF04910">
    <property type="entry name" value="Tcf25"/>
    <property type="match status" value="1"/>
</dbReference>
<dbReference type="AlphaFoldDB" id="A0A830HPM6"/>
<dbReference type="Proteomes" id="UP000660262">
    <property type="component" value="Unassembled WGS sequence"/>
</dbReference>
<feature type="compositionally biased region" description="Basic residues" evidence="1">
    <location>
        <begin position="118"/>
        <end position="137"/>
    </location>
</feature>
<feature type="compositionally biased region" description="Basic and acidic residues" evidence="1">
    <location>
        <begin position="86"/>
        <end position="95"/>
    </location>
</feature>
<feature type="compositionally biased region" description="Low complexity" evidence="1">
    <location>
        <begin position="178"/>
        <end position="196"/>
    </location>
</feature>
<keyword evidence="3" id="KW-1185">Reference proteome</keyword>
<feature type="region of interest" description="Disordered" evidence="1">
    <location>
        <begin position="178"/>
        <end position="201"/>
    </location>
</feature>
<dbReference type="PANTHER" id="PTHR22684:SF0">
    <property type="entry name" value="RIBOSOME QUALITY CONTROL COMPLEX SUBUNIT TCF25"/>
    <property type="match status" value="1"/>
</dbReference>
<feature type="compositionally biased region" description="Low complexity" evidence="1">
    <location>
        <begin position="105"/>
        <end position="117"/>
    </location>
</feature>
<dbReference type="PANTHER" id="PTHR22684">
    <property type="entry name" value="NULP1-RELATED"/>
    <property type="match status" value="1"/>
</dbReference>
<name>A0A830HPM6_9CHLO</name>
<accession>A0A830HPM6</accession>
<comment type="caution">
    <text evidence="2">The sequence shown here is derived from an EMBL/GenBank/DDBJ whole genome shotgun (WGS) entry which is preliminary data.</text>
</comment>
<feature type="region of interest" description="Disordered" evidence="1">
    <location>
        <begin position="1"/>
        <end position="163"/>
    </location>
</feature>
<dbReference type="InterPro" id="IPR006994">
    <property type="entry name" value="TCF25/Rqc1"/>
</dbReference>
<reference evidence="2" key="1">
    <citation type="submission" date="2020-10" db="EMBL/GenBank/DDBJ databases">
        <title>Unveiling of a novel bifunctional photoreceptor, Dualchrome1, isolated from a cosmopolitan green alga.</title>
        <authorList>
            <person name="Suzuki S."/>
            <person name="Kawachi M."/>
        </authorList>
    </citation>
    <scope>NUCLEOTIDE SEQUENCE</scope>
    <source>
        <strain evidence="2">NIES 2893</strain>
    </source>
</reference>
<feature type="region of interest" description="Disordered" evidence="1">
    <location>
        <begin position="663"/>
        <end position="686"/>
    </location>
</feature>
<dbReference type="EMBL" id="BNJQ01000021">
    <property type="protein sequence ID" value="GHP08615.1"/>
    <property type="molecule type" value="Genomic_DNA"/>
</dbReference>
<evidence type="ECO:0008006" key="4">
    <source>
        <dbReference type="Google" id="ProtNLM"/>
    </source>
</evidence>
<evidence type="ECO:0000313" key="2">
    <source>
        <dbReference type="EMBL" id="GHP08615.1"/>
    </source>
</evidence>
<sequence>MSLRSMRKLENQAASMSAVEEELESGGVSSGSEGSESIDEGPSSCPPAPRVSAFSALMNMDSDAHSSEGSDSEGEESEDVEEEEASSSRDDHRIGDSSMQKLDAETTTTTKSSQASKKLSKKQKQKAKQKQKQKQKNTKKDMQQQQQQQLAHANDSDSKENKNDDEDMAILEAAIQATTQEQQKQHAQSQQRTQQQHPLAVNTQNLRGDEELLRIFGRSAVAANQNDGRRRNYAMQARGTRQFHDTTRKGRQATLIAPREYWPPYDGSLELRAVDAPPKEAAQDGTCKWFAFKPSNKYLAASQEYALGQMTMNLNIIATALRSCPYHLECNMALAEHHWGEGEAERAQEHVERILYAFESAAASSGLFRYAAEGIARLMLSEDEEEEDDEPSVPMDPAKTVLVALFRHSQSLSRRGCHGAAFATCQLAYQLDESRDTAGALPQLDYAALRAGQREWLVRVMTAKGAGALAHRGLTWSLYPSPAFTWAMALLEDAEDAGIPLDDHDDISSPDAVCRRAVGLHPRMARMLVAKLVEKGASVDTALTSAAVTLEELASKRSDPIDPSSSLWDVPDSLLRLYEIAVERQHALWRGSSALSLLRRAVLAAAESLLDESQFAMGLDAAEWMVARASSFPRGGENVYRHLQAATYAEGGALIVPQDDENDGGGWHDDGNDFNVAPQPPPPAPAAAAAERVMRDEDLAGRAEGATGAVGLFLETLLPWVRVQPGAADGEVRREDE</sequence>
<feature type="compositionally biased region" description="Low complexity" evidence="1">
    <location>
        <begin position="25"/>
        <end position="43"/>
    </location>
</feature>